<dbReference type="InterPro" id="IPR003593">
    <property type="entry name" value="AAA+_ATPase"/>
</dbReference>
<dbReference type="Pfam" id="PF00005">
    <property type="entry name" value="ABC_tran"/>
    <property type="match status" value="1"/>
</dbReference>
<dbReference type="RefSeq" id="WP_279965201.1">
    <property type="nucleotide sequence ID" value="NZ_CP122537.1"/>
</dbReference>
<name>A0ABY8LDT1_9RHOB</name>
<evidence type="ECO:0000313" key="5">
    <source>
        <dbReference type="EMBL" id="WGH78450.1"/>
    </source>
</evidence>
<dbReference type="InterPro" id="IPR050093">
    <property type="entry name" value="ABC_SmlMolc_Importer"/>
</dbReference>
<keyword evidence="6" id="KW-1185">Reference proteome</keyword>
<feature type="domain" description="ABC transporter" evidence="4">
    <location>
        <begin position="4"/>
        <end position="209"/>
    </location>
</feature>
<dbReference type="Proteomes" id="UP001243420">
    <property type="component" value="Chromosome"/>
</dbReference>
<evidence type="ECO:0000313" key="6">
    <source>
        <dbReference type="Proteomes" id="UP001243420"/>
    </source>
</evidence>
<dbReference type="PROSITE" id="PS50893">
    <property type="entry name" value="ABC_TRANSPORTER_2"/>
    <property type="match status" value="1"/>
</dbReference>
<dbReference type="SMART" id="SM00382">
    <property type="entry name" value="AAA"/>
    <property type="match status" value="1"/>
</dbReference>
<dbReference type="EMBL" id="CP122537">
    <property type="protein sequence ID" value="WGH78450.1"/>
    <property type="molecule type" value="Genomic_DNA"/>
</dbReference>
<dbReference type="Gene3D" id="3.40.50.300">
    <property type="entry name" value="P-loop containing nucleotide triphosphate hydrolases"/>
    <property type="match status" value="1"/>
</dbReference>
<dbReference type="InterPro" id="IPR003439">
    <property type="entry name" value="ABC_transporter-like_ATP-bd"/>
</dbReference>
<keyword evidence="1" id="KW-0813">Transport</keyword>
<accession>A0ABY8LDT1</accession>
<proteinExistence type="predicted"/>
<dbReference type="SUPFAM" id="SSF52540">
    <property type="entry name" value="P-loop containing nucleoside triphosphate hydrolases"/>
    <property type="match status" value="1"/>
</dbReference>
<organism evidence="5 6">
    <name type="scientific">Jannaschia ovalis</name>
    <dbReference type="NCBI Taxonomy" id="3038773"/>
    <lineage>
        <taxon>Bacteria</taxon>
        <taxon>Pseudomonadati</taxon>
        <taxon>Pseudomonadota</taxon>
        <taxon>Alphaproteobacteria</taxon>
        <taxon>Rhodobacterales</taxon>
        <taxon>Roseobacteraceae</taxon>
        <taxon>Jannaschia</taxon>
    </lineage>
</organism>
<sequence length="210" mass="21744">MAEGLTLDEVRIAKGGAELLHVSAHVPPGEVLTIMGPSGVGKSTLLAFVMGDLRAPFTATGRAALDGRDLAGLPPEARHVGLLYQDPLLFPHFDVAANLAFGLPRGGTRAERRAAVEAALARIGLEGYGPRDPATLSGGQAARVALMRVLLSRPRALLLDEPFGKLDAELRARMRKLVFDAARAAGVPVLLVTHDAADAAAAGGAAVRLG</sequence>
<evidence type="ECO:0000256" key="3">
    <source>
        <dbReference type="ARBA" id="ARBA00022840"/>
    </source>
</evidence>
<evidence type="ECO:0000256" key="1">
    <source>
        <dbReference type="ARBA" id="ARBA00022448"/>
    </source>
</evidence>
<protein>
    <submittedName>
        <fullName evidence="5">ATP-binding cassette domain-containing protein</fullName>
    </submittedName>
</protein>
<gene>
    <name evidence="5" type="ORF">P8627_15740</name>
</gene>
<dbReference type="InterPro" id="IPR027417">
    <property type="entry name" value="P-loop_NTPase"/>
</dbReference>
<evidence type="ECO:0000259" key="4">
    <source>
        <dbReference type="PROSITE" id="PS50893"/>
    </source>
</evidence>
<evidence type="ECO:0000256" key="2">
    <source>
        <dbReference type="ARBA" id="ARBA00022741"/>
    </source>
</evidence>
<dbReference type="GO" id="GO:0005524">
    <property type="term" value="F:ATP binding"/>
    <property type="evidence" value="ECO:0007669"/>
    <property type="project" value="UniProtKB-KW"/>
</dbReference>
<keyword evidence="3 5" id="KW-0067">ATP-binding</keyword>
<dbReference type="PANTHER" id="PTHR42781">
    <property type="entry name" value="SPERMIDINE/PUTRESCINE IMPORT ATP-BINDING PROTEIN POTA"/>
    <property type="match status" value="1"/>
</dbReference>
<keyword evidence="2" id="KW-0547">Nucleotide-binding</keyword>
<dbReference type="PANTHER" id="PTHR42781:SF4">
    <property type="entry name" value="SPERMIDINE_PUTRESCINE IMPORT ATP-BINDING PROTEIN POTA"/>
    <property type="match status" value="1"/>
</dbReference>
<reference evidence="5 6" key="1">
    <citation type="submission" date="2023-04" db="EMBL/GenBank/DDBJ databases">
        <title>Jannaschia ovalis sp. nov., a marine bacterium isolated from sea tidal flat.</title>
        <authorList>
            <person name="Kwon D.Y."/>
            <person name="Kim J.-J."/>
        </authorList>
    </citation>
    <scope>NUCLEOTIDE SEQUENCE [LARGE SCALE GENOMIC DNA]</scope>
    <source>
        <strain evidence="5 6">GRR-S6-38</strain>
    </source>
</reference>